<evidence type="ECO:0000256" key="1">
    <source>
        <dbReference type="SAM" id="Phobius"/>
    </source>
</evidence>
<feature type="domain" description="Type 4 secretion system PilS N-terminal" evidence="2">
    <location>
        <begin position="46"/>
        <end position="179"/>
    </location>
</feature>
<dbReference type="Proteomes" id="UP001479520">
    <property type="component" value="Plasmid unnamed1"/>
</dbReference>
<sequence length="181" mass="18492">MHFKQNLKQLKRQCGITLMEIISGLLIMGLVVAGAVSLFGSASSSQNSNQMLQDLTAARSAVQGLFRGQGGYGASTNLVPTLNTAKKLPTSWNYNGTTLANPMGGTVTIASTAAGTSVDYTITNIPTDVCVALLTQSAVGWNSVQVGTAAAITSFPISPATASNATNCAAASTNTIVFNAS</sequence>
<dbReference type="InterPro" id="IPR014911">
    <property type="entry name" value="PilS_N"/>
</dbReference>
<gene>
    <name evidence="3" type="ORF">AADV58_18325</name>
</gene>
<organism evidence="3 4">
    <name type="scientific">Azonexus hydrophilus</name>
    <dbReference type="NCBI Taxonomy" id="418702"/>
    <lineage>
        <taxon>Bacteria</taxon>
        <taxon>Pseudomonadati</taxon>
        <taxon>Pseudomonadota</taxon>
        <taxon>Betaproteobacteria</taxon>
        <taxon>Rhodocyclales</taxon>
        <taxon>Azonexaceae</taxon>
        <taxon>Azonexus</taxon>
    </lineage>
</organism>
<name>A0ABZ2XL78_9RHOO</name>
<keyword evidence="1" id="KW-1133">Transmembrane helix</keyword>
<protein>
    <submittedName>
        <fullName evidence="3">Type 4 pilus major pilin</fullName>
    </submittedName>
</protein>
<dbReference type="EMBL" id="CP151407">
    <property type="protein sequence ID" value="WZJ23366.1"/>
    <property type="molecule type" value="Genomic_DNA"/>
</dbReference>
<keyword evidence="3" id="KW-0614">Plasmid</keyword>
<accession>A0ABZ2XL78</accession>
<feature type="transmembrane region" description="Helical" evidence="1">
    <location>
        <begin position="21"/>
        <end position="42"/>
    </location>
</feature>
<reference evidence="3 4" key="1">
    <citation type="submission" date="2024-04" db="EMBL/GenBank/DDBJ databases">
        <title>Dissimilatory iodate-reducing microorganisms contribute to the enrichment of iodine in groundwater.</title>
        <authorList>
            <person name="Jiang Z."/>
        </authorList>
    </citation>
    <scope>NUCLEOTIDE SEQUENCE [LARGE SCALE GENOMIC DNA]</scope>
    <source>
        <strain evidence="3 4">NCP973</strain>
        <plasmid evidence="3 4">unnamed1</plasmid>
    </source>
</reference>
<geneLocation type="plasmid" evidence="3 4">
    <name>unnamed1</name>
</geneLocation>
<keyword evidence="1" id="KW-0812">Transmembrane</keyword>
<dbReference type="SUPFAM" id="SSF54523">
    <property type="entry name" value="Pili subunits"/>
    <property type="match status" value="1"/>
</dbReference>
<dbReference type="Gene3D" id="3.30.1690.10">
    <property type="entry name" value="TcpA-like pilin"/>
    <property type="match status" value="1"/>
</dbReference>
<keyword evidence="4" id="KW-1185">Reference proteome</keyword>
<dbReference type="Pfam" id="PF08805">
    <property type="entry name" value="PilS"/>
    <property type="match status" value="1"/>
</dbReference>
<evidence type="ECO:0000313" key="3">
    <source>
        <dbReference type="EMBL" id="WZJ23366.1"/>
    </source>
</evidence>
<evidence type="ECO:0000313" key="4">
    <source>
        <dbReference type="Proteomes" id="UP001479520"/>
    </source>
</evidence>
<dbReference type="RefSeq" id="WP_341744705.1">
    <property type="nucleotide sequence ID" value="NZ_CP151407.1"/>
</dbReference>
<evidence type="ECO:0000259" key="2">
    <source>
        <dbReference type="Pfam" id="PF08805"/>
    </source>
</evidence>
<proteinExistence type="predicted"/>
<dbReference type="InterPro" id="IPR045584">
    <property type="entry name" value="Pilin-like"/>
</dbReference>
<keyword evidence="1" id="KW-0472">Membrane</keyword>